<protein>
    <submittedName>
        <fullName evidence="1">HAD family hydrolase</fullName>
        <ecNumber evidence="1">3.1.3.-</ecNumber>
    </submittedName>
</protein>
<accession>A0ABV2WHL1</accession>
<name>A0ABV2WHL1_9NOCA</name>
<dbReference type="EMBL" id="JBEYBF010000001">
    <property type="protein sequence ID" value="MEU1950377.1"/>
    <property type="molecule type" value="Genomic_DNA"/>
</dbReference>
<sequence length="222" mass="23950">MTIRGVLFDFSGTLFRFEPILDGLIDHRGAPLAGARQAEIMRRMTAPTGRPEGLPDRLRDDWHRRDLDPSLHRELYTAVLEGSGVGNPGYLYDQLISAGAWAPYPDAAAALKAVAGFELPVAVLSNIAWDIRSAFEHAGTADYVREFVLSYREGAVKPDPRLFALACERIGVPPSEVLLIGDSAEADGAAAEIGCLVELVDPLPTDQRPRGLLDALAAYGIG</sequence>
<dbReference type="InterPro" id="IPR006439">
    <property type="entry name" value="HAD-SF_hydro_IA"/>
</dbReference>
<dbReference type="InterPro" id="IPR036412">
    <property type="entry name" value="HAD-like_sf"/>
</dbReference>
<gene>
    <name evidence="1" type="ORF">ABZ510_00830</name>
</gene>
<reference evidence="1 2" key="1">
    <citation type="submission" date="2024-06" db="EMBL/GenBank/DDBJ databases">
        <title>The Natural Products Discovery Center: Release of the First 8490 Sequenced Strains for Exploring Actinobacteria Biosynthetic Diversity.</title>
        <authorList>
            <person name="Kalkreuter E."/>
            <person name="Kautsar S.A."/>
            <person name="Yang D."/>
            <person name="Bader C.D."/>
            <person name="Teijaro C.N."/>
            <person name="Fluegel L."/>
            <person name="Davis C.M."/>
            <person name="Simpson J.R."/>
            <person name="Lauterbach L."/>
            <person name="Steele A.D."/>
            <person name="Gui C."/>
            <person name="Meng S."/>
            <person name="Li G."/>
            <person name="Viehrig K."/>
            <person name="Ye F."/>
            <person name="Su P."/>
            <person name="Kiefer A.F."/>
            <person name="Nichols A."/>
            <person name="Cepeda A.J."/>
            <person name="Yan W."/>
            <person name="Fan B."/>
            <person name="Jiang Y."/>
            <person name="Adhikari A."/>
            <person name="Zheng C.-J."/>
            <person name="Schuster L."/>
            <person name="Cowan T.M."/>
            <person name="Smanski M.J."/>
            <person name="Chevrette M.G."/>
            <person name="De Carvalho L.P.S."/>
            <person name="Shen B."/>
        </authorList>
    </citation>
    <scope>NUCLEOTIDE SEQUENCE [LARGE SCALE GENOMIC DNA]</scope>
    <source>
        <strain evidence="1 2">NPDC019708</strain>
    </source>
</reference>
<dbReference type="SUPFAM" id="SSF56784">
    <property type="entry name" value="HAD-like"/>
    <property type="match status" value="1"/>
</dbReference>
<dbReference type="InterPro" id="IPR023214">
    <property type="entry name" value="HAD_sf"/>
</dbReference>
<dbReference type="PANTHER" id="PTHR46649:SF4">
    <property type="entry name" value="HALOACID DEHALOGENASE-LIKE HYDROLASE (HAD) SUPERFAMILY PROTEIN"/>
    <property type="match status" value="1"/>
</dbReference>
<organism evidence="1 2">
    <name type="scientific">Nocardia rhamnosiphila</name>
    <dbReference type="NCBI Taxonomy" id="426716"/>
    <lineage>
        <taxon>Bacteria</taxon>
        <taxon>Bacillati</taxon>
        <taxon>Actinomycetota</taxon>
        <taxon>Actinomycetes</taxon>
        <taxon>Mycobacteriales</taxon>
        <taxon>Nocardiaceae</taxon>
        <taxon>Nocardia</taxon>
    </lineage>
</organism>
<dbReference type="SFLD" id="SFLDG01129">
    <property type="entry name" value="C1.5:_HAD__Beta-PGM__Phosphata"/>
    <property type="match status" value="1"/>
</dbReference>
<evidence type="ECO:0000313" key="1">
    <source>
        <dbReference type="EMBL" id="MEU1950377.1"/>
    </source>
</evidence>
<dbReference type="PANTHER" id="PTHR46649">
    <property type="match status" value="1"/>
</dbReference>
<dbReference type="Proteomes" id="UP001550628">
    <property type="component" value="Unassembled WGS sequence"/>
</dbReference>
<proteinExistence type="predicted"/>
<dbReference type="RefSeq" id="WP_356954640.1">
    <property type="nucleotide sequence ID" value="NZ_JBEYBD010000002.1"/>
</dbReference>
<dbReference type="Pfam" id="PF00702">
    <property type="entry name" value="Hydrolase"/>
    <property type="match status" value="1"/>
</dbReference>
<evidence type="ECO:0000313" key="2">
    <source>
        <dbReference type="Proteomes" id="UP001550628"/>
    </source>
</evidence>
<dbReference type="Gene3D" id="3.40.50.1000">
    <property type="entry name" value="HAD superfamily/HAD-like"/>
    <property type="match status" value="1"/>
</dbReference>
<dbReference type="SFLD" id="SFLDS00003">
    <property type="entry name" value="Haloacid_Dehalogenase"/>
    <property type="match status" value="1"/>
</dbReference>
<keyword evidence="1" id="KW-0378">Hydrolase</keyword>
<dbReference type="GO" id="GO:0016787">
    <property type="term" value="F:hydrolase activity"/>
    <property type="evidence" value="ECO:0007669"/>
    <property type="project" value="UniProtKB-KW"/>
</dbReference>
<keyword evidence="2" id="KW-1185">Reference proteome</keyword>
<dbReference type="PRINTS" id="PR00413">
    <property type="entry name" value="HADHALOGNASE"/>
</dbReference>
<comment type="caution">
    <text evidence="1">The sequence shown here is derived from an EMBL/GenBank/DDBJ whole genome shotgun (WGS) entry which is preliminary data.</text>
</comment>
<dbReference type="NCBIfam" id="TIGR01549">
    <property type="entry name" value="HAD-SF-IA-v1"/>
    <property type="match status" value="1"/>
</dbReference>
<dbReference type="EC" id="3.1.3.-" evidence="1"/>